<name>A0A392RM35_9FABA</name>
<comment type="caution">
    <text evidence="1">The sequence shown here is derived from an EMBL/GenBank/DDBJ whole genome shotgun (WGS) entry which is preliminary data.</text>
</comment>
<dbReference type="Proteomes" id="UP000265520">
    <property type="component" value="Unassembled WGS sequence"/>
</dbReference>
<protein>
    <submittedName>
        <fullName evidence="1">Uncharacterized protein</fullName>
    </submittedName>
</protein>
<reference evidence="1 2" key="1">
    <citation type="journal article" date="2018" name="Front. Plant Sci.">
        <title>Red Clover (Trifolium pratense) and Zigzag Clover (T. medium) - A Picture of Genomic Similarities and Differences.</title>
        <authorList>
            <person name="Dluhosova J."/>
            <person name="Istvanek J."/>
            <person name="Nedelnik J."/>
            <person name="Repkova J."/>
        </authorList>
    </citation>
    <scope>NUCLEOTIDE SEQUENCE [LARGE SCALE GENOMIC DNA]</scope>
    <source>
        <strain evidence="2">cv. 10/8</strain>
        <tissue evidence="1">Leaf</tissue>
    </source>
</reference>
<dbReference type="AlphaFoldDB" id="A0A392RM35"/>
<feature type="non-terminal residue" evidence="1">
    <location>
        <position position="37"/>
    </location>
</feature>
<evidence type="ECO:0000313" key="1">
    <source>
        <dbReference type="EMBL" id="MCI37347.1"/>
    </source>
</evidence>
<keyword evidence="2" id="KW-1185">Reference proteome</keyword>
<proteinExistence type="predicted"/>
<evidence type="ECO:0000313" key="2">
    <source>
        <dbReference type="Proteomes" id="UP000265520"/>
    </source>
</evidence>
<dbReference type="EMBL" id="LXQA010243581">
    <property type="protein sequence ID" value="MCI37347.1"/>
    <property type="molecule type" value="Genomic_DNA"/>
</dbReference>
<sequence>MDLMGQMLVEVIGEKGTTVVRIRSDHGRQFENAMFSE</sequence>
<organism evidence="1 2">
    <name type="scientific">Trifolium medium</name>
    <dbReference type="NCBI Taxonomy" id="97028"/>
    <lineage>
        <taxon>Eukaryota</taxon>
        <taxon>Viridiplantae</taxon>
        <taxon>Streptophyta</taxon>
        <taxon>Embryophyta</taxon>
        <taxon>Tracheophyta</taxon>
        <taxon>Spermatophyta</taxon>
        <taxon>Magnoliopsida</taxon>
        <taxon>eudicotyledons</taxon>
        <taxon>Gunneridae</taxon>
        <taxon>Pentapetalae</taxon>
        <taxon>rosids</taxon>
        <taxon>fabids</taxon>
        <taxon>Fabales</taxon>
        <taxon>Fabaceae</taxon>
        <taxon>Papilionoideae</taxon>
        <taxon>50 kb inversion clade</taxon>
        <taxon>NPAAA clade</taxon>
        <taxon>Hologalegina</taxon>
        <taxon>IRL clade</taxon>
        <taxon>Trifolieae</taxon>
        <taxon>Trifolium</taxon>
    </lineage>
</organism>
<accession>A0A392RM35</accession>